<reference evidence="3" key="1">
    <citation type="submission" date="2023-02" db="EMBL/GenBank/DDBJ databases">
        <title>Actinomadura rubrobrunea NBRC 14622.</title>
        <authorList>
            <person name="Ichikawa N."/>
            <person name="Sato H."/>
            <person name="Tonouchi N."/>
        </authorList>
    </citation>
    <scope>NUCLEOTIDE SEQUENCE</scope>
    <source>
        <strain evidence="3">NBRC 14622</strain>
    </source>
</reference>
<gene>
    <name evidence="3" type="ORF">Arub01_33360</name>
</gene>
<sequence>MRSPLTIAVAQPACTPRGVAANAAAHAAAVRAARSRVVIFPEMSLTGYGLDAPAVTADDPRLRPLVEACADTGSLALAGAPVAAGAGEGTHIATLAVDGAGARVAYRKMFLGGDEPDRFTPGREPVVLDVDGWRLGLAICKDTGVPRHAAATAALGIDVYAVGVLEHAHDTRVIDERMRRVAGDHKVFVAVASFAGAAGGGYARGAGRSRICAPSGDVIAQAGAEPGDLASATLK</sequence>
<feature type="domain" description="CN hydrolase" evidence="2">
    <location>
        <begin position="5"/>
        <end position="235"/>
    </location>
</feature>
<dbReference type="PROSITE" id="PS50263">
    <property type="entry name" value="CN_HYDROLASE"/>
    <property type="match status" value="1"/>
</dbReference>
<dbReference type="Pfam" id="PF00795">
    <property type="entry name" value="CN_hydrolase"/>
    <property type="match status" value="1"/>
</dbReference>
<comment type="caution">
    <text evidence="3">The sequence shown here is derived from an EMBL/GenBank/DDBJ whole genome shotgun (WGS) entry which is preliminary data.</text>
</comment>
<accession>A0A9W6PWP0</accession>
<dbReference type="SUPFAM" id="SSF56317">
    <property type="entry name" value="Carbon-nitrogen hydrolase"/>
    <property type="match status" value="1"/>
</dbReference>
<keyword evidence="1 3" id="KW-0378">Hydrolase</keyword>
<protein>
    <submittedName>
        <fullName evidence="3">Hydrolase</fullName>
    </submittedName>
</protein>
<name>A0A9W6PWP0_9ACTN</name>
<proteinExistence type="predicted"/>
<organism evidence="3 4">
    <name type="scientific">Actinomadura rubrobrunea</name>
    <dbReference type="NCBI Taxonomy" id="115335"/>
    <lineage>
        <taxon>Bacteria</taxon>
        <taxon>Bacillati</taxon>
        <taxon>Actinomycetota</taxon>
        <taxon>Actinomycetes</taxon>
        <taxon>Streptosporangiales</taxon>
        <taxon>Thermomonosporaceae</taxon>
        <taxon>Actinomadura</taxon>
    </lineage>
</organism>
<evidence type="ECO:0000256" key="1">
    <source>
        <dbReference type="ARBA" id="ARBA00022801"/>
    </source>
</evidence>
<evidence type="ECO:0000313" key="3">
    <source>
        <dbReference type="EMBL" id="GLW65092.1"/>
    </source>
</evidence>
<evidence type="ECO:0000259" key="2">
    <source>
        <dbReference type="PROSITE" id="PS50263"/>
    </source>
</evidence>
<keyword evidence="4" id="KW-1185">Reference proteome</keyword>
<dbReference type="CDD" id="cd07197">
    <property type="entry name" value="nitrilase"/>
    <property type="match status" value="1"/>
</dbReference>
<dbReference type="InterPro" id="IPR036526">
    <property type="entry name" value="C-N_Hydrolase_sf"/>
</dbReference>
<dbReference type="PANTHER" id="PTHR43674:SF2">
    <property type="entry name" value="BETA-UREIDOPROPIONASE"/>
    <property type="match status" value="1"/>
</dbReference>
<dbReference type="InterPro" id="IPR050345">
    <property type="entry name" value="Aliph_Amidase/BUP"/>
</dbReference>
<dbReference type="Proteomes" id="UP001165124">
    <property type="component" value="Unassembled WGS sequence"/>
</dbReference>
<dbReference type="InterPro" id="IPR003010">
    <property type="entry name" value="C-N_Hydrolase"/>
</dbReference>
<dbReference type="GO" id="GO:0016811">
    <property type="term" value="F:hydrolase activity, acting on carbon-nitrogen (but not peptide) bonds, in linear amides"/>
    <property type="evidence" value="ECO:0007669"/>
    <property type="project" value="TreeGrafter"/>
</dbReference>
<dbReference type="EMBL" id="BSRZ01000007">
    <property type="protein sequence ID" value="GLW65092.1"/>
    <property type="molecule type" value="Genomic_DNA"/>
</dbReference>
<dbReference type="AlphaFoldDB" id="A0A9W6PWP0"/>
<dbReference type="PANTHER" id="PTHR43674">
    <property type="entry name" value="NITRILASE C965.09-RELATED"/>
    <property type="match status" value="1"/>
</dbReference>
<dbReference type="RefSeq" id="WP_067908437.1">
    <property type="nucleotide sequence ID" value="NZ_BSRZ01000007.1"/>
</dbReference>
<evidence type="ECO:0000313" key="4">
    <source>
        <dbReference type="Proteomes" id="UP001165124"/>
    </source>
</evidence>
<dbReference type="Gene3D" id="3.60.110.10">
    <property type="entry name" value="Carbon-nitrogen hydrolase"/>
    <property type="match status" value="1"/>
</dbReference>